<accession>A0A8H6TPN6</accession>
<dbReference type="OrthoDB" id="3232239at2759"/>
<gene>
    <name evidence="1" type="ORF">HMN09_00133600</name>
</gene>
<evidence type="ECO:0008006" key="3">
    <source>
        <dbReference type="Google" id="ProtNLM"/>
    </source>
</evidence>
<proteinExistence type="predicted"/>
<evidence type="ECO:0000313" key="1">
    <source>
        <dbReference type="EMBL" id="KAF7320501.1"/>
    </source>
</evidence>
<reference evidence="1" key="1">
    <citation type="submission" date="2020-05" db="EMBL/GenBank/DDBJ databases">
        <title>Mycena genomes resolve the evolution of fungal bioluminescence.</title>
        <authorList>
            <person name="Tsai I.J."/>
        </authorList>
    </citation>
    <scope>NUCLEOTIDE SEQUENCE</scope>
    <source>
        <strain evidence="1">110903Hualien_Pintung</strain>
    </source>
</reference>
<comment type="caution">
    <text evidence="1">The sequence shown here is derived from an EMBL/GenBank/DDBJ whole genome shotgun (WGS) entry which is preliminary data.</text>
</comment>
<sequence>MTRSKVRSNRRAAALPIALDKQSSSRQALPPEICAVICELLEPDALSAVSTLTKAFRQEAQRVLFHTVDLTTATGKDRLARWCGSLSGRTRVGELVRVLVVELPPPPGASPSARLGSDTSLLATALRKCTNLTHFTVHHSRNDTTASGIPREWDDRVLLKWLTVDCAARFTVFRLGYPASAGPRKQFWDKQTDIRLLSLAYASSGPCPLRDEQLPSLVGLEVSAIETLPVSRALQRIQLNLTGNTLASTDSDWWSPSTRNWQLRIPSRNAFSATLTMLNIVFTSRHLSAVLVEGLPHLAEALPDLRSLGFKEERWSS</sequence>
<dbReference type="EMBL" id="JACAZE010000002">
    <property type="protein sequence ID" value="KAF7320501.1"/>
    <property type="molecule type" value="Genomic_DNA"/>
</dbReference>
<organism evidence="1 2">
    <name type="scientific">Mycena chlorophos</name>
    <name type="common">Agaric fungus</name>
    <name type="synonym">Agaricus chlorophos</name>
    <dbReference type="NCBI Taxonomy" id="658473"/>
    <lineage>
        <taxon>Eukaryota</taxon>
        <taxon>Fungi</taxon>
        <taxon>Dikarya</taxon>
        <taxon>Basidiomycota</taxon>
        <taxon>Agaricomycotina</taxon>
        <taxon>Agaricomycetes</taxon>
        <taxon>Agaricomycetidae</taxon>
        <taxon>Agaricales</taxon>
        <taxon>Marasmiineae</taxon>
        <taxon>Mycenaceae</taxon>
        <taxon>Mycena</taxon>
    </lineage>
</organism>
<keyword evidence="2" id="KW-1185">Reference proteome</keyword>
<evidence type="ECO:0000313" key="2">
    <source>
        <dbReference type="Proteomes" id="UP000613580"/>
    </source>
</evidence>
<protein>
    <recommendedName>
        <fullName evidence="3">F-box domain-containing protein</fullName>
    </recommendedName>
</protein>
<name>A0A8H6TPN6_MYCCL</name>
<dbReference type="AlphaFoldDB" id="A0A8H6TPN6"/>
<dbReference type="Proteomes" id="UP000613580">
    <property type="component" value="Unassembled WGS sequence"/>
</dbReference>